<evidence type="ECO:0000313" key="1">
    <source>
        <dbReference type="EMBL" id="MBX73256.1"/>
    </source>
</evidence>
<dbReference type="AlphaFoldDB" id="A0A2P2R1W4"/>
<dbReference type="EMBL" id="GGEC01092772">
    <property type="protein sequence ID" value="MBX73256.1"/>
    <property type="molecule type" value="Transcribed_RNA"/>
</dbReference>
<organism evidence="1">
    <name type="scientific">Rhizophora mucronata</name>
    <name type="common">Asiatic mangrove</name>
    <dbReference type="NCBI Taxonomy" id="61149"/>
    <lineage>
        <taxon>Eukaryota</taxon>
        <taxon>Viridiplantae</taxon>
        <taxon>Streptophyta</taxon>
        <taxon>Embryophyta</taxon>
        <taxon>Tracheophyta</taxon>
        <taxon>Spermatophyta</taxon>
        <taxon>Magnoliopsida</taxon>
        <taxon>eudicotyledons</taxon>
        <taxon>Gunneridae</taxon>
        <taxon>Pentapetalae</taxon>
        <taxon>rosids</taxon>
        <taxon>fabids</taxon>
        <taxon>Malpighiales</taxon>
        <taxon>Rhizophoraceae</taxon>
        <taxon>Rhizophora</taxon>
    </lineage>
</organism>
<accession>A0A2P2R1W4</accession>
<protein>
    <submittedName>
        <fullName evidence="1">Uncharacterized protein</fullName>
    </submittedName>
</protein>
<reference evidence="1" key="1">
    <citation type="submission" date="2018-02" db="EMBL/GenBank/DDBJ databases">
        <title>Rhizophora mucronata_Transcriptome.</title>
        <authorList>
            <person name="Meera S.P."/>
            <person name="Sreeshan A."/>
            <person name="Augustine A."/>
        </authorList>
    </citation>
    <scope>NUCLEOTIDE SEQUENCE</scope>
    <source>
        <tissue evidence="1">Leaf</tissue>
    </source>
</reference>
<proteinExistence type="predicted"/>
<name>A0A2P2R1W4_RHIMU</name>
<sequence length="17" mass="2087">MIRANHSLHMVHIERDK</sequence>